<evidence type="ECO:0000313" key="6">
    <source>
        <dbReference type="EMBL" id="TMO63509.1"/>
    </source>
</evidence>
<evidence type="ECO:0000256" key="1">
    <source>
        <dbReference type="ARBA" id="ARBA00009437"/>
    </source>
</evidence>
<dbReference type="Pfam" id="PF03466">
    <property type="entry name" value="LysR_substrate"/>
    <property type="match status" value="1"/>
</dbReference>
<dbReference type="Proteomes" id="UP000307217">
    <property type="component" value="Unassembled WGS sequence"/>
</dbReference>
<dbReference type="EMBL" id="PNBX01000118">
    <property type="protein sequence ID" value="TMO63509.1"/>
    <property type="molecule type" value="Genomic_DNA"/>
</dbReference>
<feature type="domain" description="HTH lysR-type" evidence="5">
    <location>
        <begin position="7"/>
        <end position="64"/>
    </location>
</feature>
<evidence type="ECO:0000259" key="5">
    <source>
        <dbReference type="PROSITE" id="PS50931"/>
    </source>
</evidence>
<dbReference type="Gene3D" id="1.10.10.10">
    <property type="entry name" value="Winged helix-like DNA-binding domain superfamily/Winged helix DNA-binding domain"/>
    <property type="match status" value="1"/>
</dbReference>
<name>A0A5S3UZP6_9GAMM</name>
<organism evidence="6 9">
    <name type="scientific">Pseudoalteromonas aurantia</name>
    <dbReference type="NCBI Taxonomy" id="43654"/>
    <lineage>
        <taxon>Bacteria</taxon>
        <taxon>Pseudomonadati</taxon>
        <taxon>Pseudomonadota</taxon>
        <taxon>Gammaproteobacteria</taxon>
        <taxon>Alteromonadales</taxon>
        <taxon>Pseudoalteromonadaceae</taxon>
        <taxon>Pseudoalteromonas</taxon>
    </lineage>
</organism>
<dbReference type="InterPro" id="IPR000847">
    <property type="entry name" value="LysR_HTH_N"/>
</dbReference>
<dbReference type="SUPFAM" id="SSF46785">
    <property type="entry name" value="Winged helix' DNA-binding domain"/>
    <property type="match status" value="1"/>
</dbReference>
<dbReference type="OrthoDB" id="8720143at2"/>
<protein>
    <submittedName>
        <fullName evidence="6">LysR family transcriptional regulator</fullName>
    </submittedName>
</protein>
<dbReference type="InterPro" id="IPR036388">
    <property type="entry name" value="WH-like_DNA-bd_sf"/>
</dbReference>
<proteinExistence type="inferred from homology"/>
<gene>
    <name evidence="6" type="ORF">CWC19_19100</name>
    <name evidence="7" type="ORF">CWC20_07990</name>
</gene>
<reference evidence="8 9" key="2">
    <citation type="submission" date="2019-06" db="EMBL/GenBank/DDBJ databases">
        <title>Co-occurence of chitin degradation, pigmentation and bioactivity in marine Pseudoalteromonas.</title>
        <authorList>
            <person name="Sonnenschein E.C."/>
            <person name="Bech P.K."/>
        </authorList>
    </citation>
    <scope>NUCLEOTIDE SEQUENCE [LARGE SCALE GENOMIC DNA]</scope>
    <source>
        <strain evidence="9">S3790</strain>
        <strain evidence="7 8">S3895</strain>
    </source>
</reference>
<dbReference type="AlphaFoldDB" id="A0A5S3UZP6"/>
<comment type="caution">
    <text evidence="6">The sequence shown here is derived from an EMBL/GenBank/DDBJ whole genome shotgun (WGS) entry which is preliminary data.</text>
</comment>
<keyword evidence="8" id="KW-1185">Reference proteome</keyword>
<dbReference type="EMBL" id="PNBW01000037">
    <property type="protein sequence ID" value="TMO75389.1"/>
    <property type="molecule type" value="Genomic_DNA"/>
</dbReference>
<dbReference type="PANTHER" id="PTHR30118">
    <property type="entry name" value="HTH-TYPE TRANSCRIPTIONAL REGULATOR LEUO-RELATED"/>
    <property type="match status" value="1"/>
</dbReference>
<sequence>MSGLHKLEVKQLRILSELLALQNLSKVAHKVGLTQQAISEQLKKLRDILDDRLFVRQGNKMVPTPRAQALEAPIADVLIKLEDIVKPEHFEPATYQGVFSISATDYTTQALLPELLSIVRAQAPQLKLIVQDFATDNASELMSSAKLDLLISFPDFIPDDLPYELLFIEQHLCVASKNTSLGQKVLSISDIAKQPQLVVSPSRANLKGSHDQWFANVGLKRNIVMSVPNFSSVPDLLCSTDLIAFFPSKLLPNDKVSILKVEDLPPPFEVIVAWHPRSNQSKIHQWIVEKLRFVCNKSNVEY</sequence>
<keyword evidence="4" id="KW-0804">Transcription</keyword>
<dbReference type="PROSITE" id="PS50931">
    <property type="entry name" value="HTH_LYSR"/>
    <property type="match status" value="1"/>
</dbReference>
<reference evidence="6" key="3">
    <citation type="submission" date="2019-09" db="EMBL/GenBank/DDBJ databases">
        <title>Co-occurence of chitin degradation, pigmentation and bioactivity in marine Pseudoalteromonas.</title>
        <authorList>
            <person name="Sonnenschein E.C."/>
            <person name="Bech P.K."/>
        </authorList>
    </citation>
    <scope>NUCLEOTIDE SEQUENCE</scope>
    <source>
        <strain evidence="6">S3790</strain>
    </source>
</reference>
<evidence type="ECO:0000313" key="9">
    <source>
        <dbReference type="Proteomes" id="UP000307217"/>
    </source>
</evidence>
<dbReference type="Gene3D" id="3.40.190.10">
    <property type="entry name" value="Periplasmic binding protein-like II"/>
    <property type="match status" value="2"/>
</dbReference>
<reference evidence="6 9" key="1">
    <citation type="submission" date="2018-01" db="EMBL/GenBank/DDBJ databases">
        <authorList>
            <person name="Paulsen S."/>
            <person name="Gram L.K."/>
        </authorList>
    </citation>
    <scope>NUCLEOTIDE SEQUENCE [LARGE SCALE GENOMIC DNA]</scope>
    <source>
        <strain evidence="6 9">S3790</strain>
        <strain evidence="7">S3895</strain>
    </source>
</reference>
<keyword evidence="3" id="KW-0238">DNA-binding</keyword>
<dbReference type="GO" id="GO:0003700">
    <property type="term" value="F:DNA-binding transcription factor activity"/>
    <property type="evidence" value="ECO:0007669"/>
    <property type="project" value="InterPro"/>
</dbReference>
<dbReference type="GO" id="GO:0003677">
    <property type="term" value="F:DNA binding"/>
    <property type="evidence" value="ECO:0007669"/>
    <property type="project" value="UniProtKB-KW"/>
</dbReference>
<dbReference type="RefSeq" id="WP_138593494.1">
    <property type="nucleotide sequence ID" value="NZ_PNBW01000037.1"/>
</dbReference>
<dbReference type="InterPro" id="IPR050389">
    <property type="entry name" value="LysR-type_TF"/>
</dbReference>
<dbReference type="InterPro" id="IPR005119">
    <property type="entry name" value="LysR_subst-bd"/>
</dbReference>
<dbReference type="Proteomes" id="UP000307164">
    <property type="component" value="Unassembled WGS sequence"/>
</dbReference>
<dbReference type="PRINTS" id="PR00039">
    <property type="entry name" value="HTHLYSR"/>
</dbReference>
<evidence type="ECO:0000256" key="3">
    <source>
        <dbReference type="ARBA" id="ARBA00023125"/>
    </source>
</evidence>
<evidence type="ECO:0000256" key="2">
    <source>
        <dbReference type="ARBA" id="ARBA00023015"/>
    </source>
</evidence>
<accession>A0A5S3UZP6</accession>
<evidence type="ECO:0000313" key="7">
    <source>
        <dbReference type="EMBL" id="TMO75389.1"/>
    </source>
</evidence>
<keyword evidence="2" id="KW-0805">Transcription regulation</keyword>
<dbReference type="Pfam" id="PF00126">
    <property type="entry name" value="HTH_1"/>
    <property type="match status" value="1"/>
</dbReference>
<dbReference type="InterPro" id="IPR036390">
    <property type="entry name" value="WH_DNA-bd_sf"/>
</dbReference>
<evidence type="ECO:0000256" key="4">
    <source>
        <dbReference type="ARBA" id="ARBA00023163"/>
    </source>
</evidence>
<dbReference type="PANTHER" id="PTHR30118:SF15">
    <property type="entry name" value="TRANSCRIPTIONAL REGULATORY PROTEIN"/>
    <property type="match status" value="1"/>
</dbReference>
<comment type="similarity">
    <text evidence="1">Belongs to the LysR transcriptional regulatory family.</text>
</comment>
<dbReference type="SUPFAM" id="SSF53850">
    <property type="entry name" value="Periplasmic binding protein-like II"/>
    <property type="match status" value="1"/>
</dbReference>
<evidence type="ECO:0000313" key="8">
    <source>
        <dbReference type="Proteomes" id="UP000307164"/>
    </source>
</evidence>